<dbReference type="AlphaFoldDB" id="A0A1J8QT03"/>
<dbReference type="SUPFAM" id="SSF50729">
    <property type="entry name" value="PH domain-like"/>
    <property type="match status" value="1"/>
</dbReference>
<dbReference type="OrthoDB" id="8963340at2759"/>
<accession>A0A1J8QT03</accession>
<keyword evidence="5" id="KW-1185">Reference proteome</keyword>
<dbReference type="SMART" id="SM00461">
    <property type="entry name" value="WH1"/>
    <property type="match status" value="1"/>
</dbReference>
<evidence type="ECO:0000259" key="3">
    <source>
        <dbReference type="PROSITE" id="PS50229"/>
    </source>
</evidence>
<feature type="region of interest" description="Disordered" evidence="1">
    <location>
        <begin position="490"/>
        <end position="516"/>
    </location>
</feature>
<reference evidence="4 5" key="1">
    <citation type="submission" date="2016-03" db="EMBL/GenBank/DDBJ databases">
        <title>Comparative genomics of the ectomycorrhizal sister species Rhizopogon vinicolor and Rhizopogon vesiculosus (Basidiomycota: Boletales) reveals a divergence of the mating type B locus.</title>
        <authorList>
            <person name="Mujic A.B."/>
            <person name="Kuo A."/>
            <person name="Tritt A."/>
            <person name="Lipzen A."/>
            <person name="Chen C."/>
            <person name="Johnson J."/>
            <person name="Sharma A."/>
            <person name="Barry K."/>
            <person name="Grigoriev I.V."/>
            <person name="Spatafora J.W."/>
        </authorList>
    </citation>
    <scope>NUCLEOTIDE SEQUENCE [LARGE SCALE GENOMIC DNA]</scope>
    <source>
        <strain evidence="4 5">AM-OR11-056</strain>
    </source>
</reference>
<dbReference type="STRING" id="180088.A0A1J8QT03"/>
<feature type="region of interest" description="Disordered" evidence="1">
    <location>
        <begin position="210"/>
        <end position="252"/>
    </location>
</feature>
<dbReference type="InterPro" id="IPR000095">
    <property type="entry name" value="CRIB_dom"/>
</dbReference>
<dbReference type="InterPro" id="IPR011993">
    <property type="entry name" value="PH-like_dom_sf"/>
</dbReference>
<dbReference type="CDD" id="cd01205">
    <property type="entry name" value="EVH1_WASP-like"/>
    <property type="match status" value="1"/>
</dbReference>
<dbReference type="Gene3D" id="3.90.810.10">
    <property type="entry name" value="CRIB domain"/>
    <property type="match status" value="1"/>
</dbReference>
<feature type="region of interest" description="Disordered" evidence="1">
    <location>
        <begin position="1"/>
        <end position="37"/>
    </location>
</feature>
<dbReference type="InterPro" id="IPR000697">
    <property type="entry name" value="WH1/EVH1_dom"/>
</dbReference>
<dbReference type="Pfam" id="PF00568">
    <property type="entry name" value="WH1"/>
    <property type="match status" value="1"/>
</dbReference>
<dbReference type="EMBL" id="LVVM01002510">
    <property type="protein sequence ID" value="OJA16569.1"/>
    <property type="molecule type" value="Genomic_DNA"/>
</dbReference>
<sequence length="523" mass="58474">MEEFIHLPFKAPRARPAQKRSAPPDSHTALRDTQLREITGCSTSSADGFTLEPPTKRRRYDVACISNLIPQPHFVTGPSVDFPPLDTKNLKPYRKFPALPILPYDIPSVVLFMDCAYNRAAWLIPIRGNLPWEGATSAIILESSEVTQKEDVPLLPSGPVPNNDGSTRITWTRHSIVAFWNFLISVQQAKNLGPISLSFHTAPSDTTFTLDSATAESGNRPVQPAQPKESIDLSDGFSDQMHDPPPAAFTAEDKQRHPYLSSVLQTSTQKVIATAAVRIYYAPFNNPHLNWSYSKLKGILVFGRDRDAPSGTSPPKSGEHGLRPKQKYWFRLVDMKTDRVVWTFSIPEVFEYTRDKPFFHYFSGASRMFGFCFNEDEEANVLYKKVSDRTRHNFFQPFLFKSVKKDKKEKRKAAQSSPVSPGIISSPAPHSFVHVAHVGISTMGIIESSKNIEPAWSALIADLQGYGVSAAEIKDNKDFVEGFLAGAKSMTEPSTAVQHQPTETSPTPPEKKHRIRRKRVTIL</sequence>
<dbReference type="InterPro" id="IPR033927">
    <property type="entry name" value="WASPfam_EVH1"/>
</dbReference>
<feature type="compositionally biased region" description="Polar residues" evidence="1">
    <location>
        <begin position="491"/>
        <end position="500"/>
    </location>
</feature>
<feature type="domain" description="WH1" evidence="3">
    <location>
        <begin position="264"/>
        <end position="393"/>
    </location>
</feature>
<organism evidence="4 5">
    <name type="scientific">Rhizopogon vesiculosus</name>
    <dbReference type="NCBI Taxonomy" id="180088"/>
    <lineage>
        <taxon>Eukaryota</taxon>
        <taxon>Fungi</taxon>
        <taxon>Dikarya</taxon>
        <taxon>Basidiomycota</taxon>
        <taxon>Agaricomycotina</taxon>
        <taxon>Agaricomycetes</taxon>
        <taxon>Agaricomycetidae</taxon>
        <taxon>Boletales</taxon>
        <taxon>Suillineae</taxon>
        <taxon>Rhizopogonaceae</taxon>
        <taxon>Rhizopogon</taxon>
    </lineage>
</organism>
<dbReference type="InterPro" id="IPR036936">
    <property type="entry name" value="CRIB_dom_sf"/>
</dbReference>
<comment type="caution">
    <text evidence="4">The sequence shown here is derived from an EMBL/GenBank/DDBJ whole genome shotgun (WGS) entry which is preliminary data.</text>
</comment>
<evidence type="ECO:0000256" key="1">
    <source>
        <dbReference type="SAM" id="MobiDB-lite"/>
    </source>
</evidence>
<dbReference type="Gene3D" id="2.30.29.30">
    <property type="entry name" value="Pleckstrin-homology domain (PH domain)/Phosphotyrosine-binding domain (PTB)"/>
    <property type="match status" value="1"/>
</dbReference>
<evidence type="ECO:0000313" key="4">
    <source>
        <dbReference type="EMBL" id="OJA16569.1"/>
    </source>
</evidence>
<evidence type="ECO:0000259" key="2">
    <source>
        <dbReference type="PROSITE" id="PS50108"/>
    </source>
</evidence>
<name>A0A1J8QT03_9AGAM</name>
<evidence type="ECO:0008006" key="6">
    <source>
        <dbReference type="Google" id="ProtNLM"/>
    </source>
</evidence>
<feature type="domain" description="CRIB" evidence="2">
    <location>
        <begin position="424"/>
        <end position="439"/>
    </location>
</feature>
<protein>
    <recommendedName>
        <fullName evidence="6">CRIB domain-containing protein</fullName>
    </recommendedName>
</protein>
<dbReference type="PROSITE" id="PS50229">
    <property type="entry name" value="WH1"/>
    <property type="match status" value="1"/>
</dbReference>
<proteinExistence type="predicted"/>
<gene>
    <name evidence="4" type="ORF">AZE42_03841</name>
</gene>
<evidence type="ECO:0000313" key="5">
    <source>
        <dbReference type="Proteomes" id="UP000183567"/>
    </source>
</evidence>
<dbReference type="PROSITE" id="PS50108">
    <property type="entry name" value="CRIB"/>
    <property type="match status" value="1"/>
</dbReference>
<dbReference type="Proteomes" id="UP000183567">
    <property type="component" value="Unassembled WGS sequence"/>
</dbReference>